<gene>
    <name evidence="1" type="ORF">L596_006505</name>
</gene>
<reference evidence="1" key="2">
    <citation type="journal article" date="2015" name="Genome Biol.">
        <title>Comparative genomics of Steinernema reveals deeply conserved gene regulatory networks.</title>
        <authorList>
            <person name="Dillman A.R."/>
            <person name="Macchietto M."/>
            <person name="Porter C.F."/>
            <person name="Rogers A."/>
            <person name="Williams B."/>
            <person name="Antoshechkin I."/>
            <person name="Lee M.M."/>
            <person name="Goodwin Z."/>
            <person name="Lu X."/>
            <person name="Lewis E.E."/>
            <person name="Goodrich-Blair H."/>
            <person name="Stock S.P."/>
            <person name="Adams B.J."/>
            <person name="Sternberg P.W."/>
            <person name="Mortazavi A."/>
        </authorList>
    </citation>
    <scope>NUCLEOTIDE SEQUENCE [LARGE SCALE GENOMIC DNA]</scope>
    <source>
        <strain evidence="1">ALL</strain>
    </source>
</reference>
<reference evidence="1" key="3">
    <citation type="journal article" date="2019" name="G3 (Bethesda)">
        <title>Hybrid Assembly of the Genome of the Entomopathogenic Nematode Steinernema carpocapsae Identifies the X-Chromosome.</title>
        <authorList>
            <person name="Serra L."/>
            <person name="Macchietto M."/>
            <person name="Macias-Munoz A."/>
            <person name="McGill C.J."/>
            <person name="Rodriguez I.M."/>
            <person name="Rodriguez B."/>
            <person name="Murad R."/>
            <person name="Mortazavi A."/>
        </authorList>
    </citation>
    <scope>NUCLEOTIDE SEQUENCE [LARGE SCALE GENOMIC DNA]</scope>
    <source>
        <strain evidence="1">ALL</strain>
    </source>
</reference>
<reference evidence="1" key="1">
    <citation type="submission" date="2013-11" db="EMBL/GenBank/DDBJ databases">
        <authorList>
            <person name="Sternberg P."/>
            <person name="Dillman A."/>
            <person name="Macchietto M."/>
        </authorList>
    </citation>
    <scope>NUCLEOTIDE SEQUENCE</scope>
    <source>
        <strain evidence="1">ALL</strain>
    </source>
</reference>
<accession>A0A4U8V298</accession>
<proteinExistence type="predicted"/>
<name>A0A4U8V298_STECR</name>
<comment type="caution">
    <text evidence="1">The sequence shown here is derived from an EMBL/GenBank/DDBJ whole genome shotgun (WGS) entry which is preliminary data.</text>
</comment>
<sequence length="83" mass="9736">MRGIRRLVLCACGFWVFGRRLTCFCVILLQWRSQMENRGFPTGFDLRGDFGEHGGLSADFRRPPRIRSTSWQKWGSGKTWILR</sequence>
<organism evidence="1">
    <name type="scientific">Steinernema carpocapsae</name>
    <name type="common">Entomopathogenic nematode</name>
    <dbReference type="NCBI Taxonomy" id="34508"/>
    <lineage>
        <taxon>Eukaryota</taxon>
        <taxon>Metazoa</taxon>
        <taxon>Ecdysozoa</taxon>
        <taxon>Nematoda</taxon>
        <taxon>Chromadorea</taxon>
        <taxon>Rhabditida</taxon>
        <taxon>Tylenchina</taxon>
        <taxon>Panagrolaimomorpha</taxon>
        <taxon>Strongyloidoidea</taxon>
        <taxon>Steinernematidae</taxon>
        <taxon>Steinernema</taxon>
    </lineage>
</organism>
<dbReference type="AlphaFoldDB" id="A0A4U8V298"/>
<evidence type="ECO:0000313" key="1">
    <source>
        <dbReference type="EMBL" id="TMS40080.1"/>
    </source>
</evidence>
<protein>
    <submittedName>
        <fullName evidence="1">Uncharacterized protein</fullName>
    </submittedName>
</protein>
<dbReference type="EMBL" id="AZBU02000001">
    <property type="protein sequence ID" value="TMS40080.1"/>
    <property type="molecule type" value="Genomic_DNA"/>
</dbReference>